<sequence>MFSKQLTALTLISAVRAHGTVSGIVANGIYYNGYNPSYQYISPAPVTVGWPIPKDLDNGFISPAAYTSPDIICHVGATPAQIEAPVTAGGKVELQWTPWPVSHKGPVIDYLANCNGPCETVDKTTLKWFKIDEVGLISPTADTSGLWGTDVLIANNNSWTVTIPSNIATGNYVLRHEIIALHSAASANGAQNYPQCVSLAIKGTGTTKPAGVSATTFYTPTDPGILFSIYGTLSNYTIPGPPLYSGAATETQTLPGPPTASASGVYTVS</sequence>
<evidence type="ECO:0000256" key="5">
    <source>
        <dbReference type="ARBA" id="ARBA00023180"/>
    </source>
</evidence>
<dbReference type="OMA" id="QCVSLAI"/>
<comment type="subcellular location">
    <subcellularLocation>
        <location evidence="2">Secreted</location>
    </subcellularLocation>
</comment>
<dbReference type="PANTHER" id="PTHR33353:SF34">
    <property type="entry name" value="ENDO-BETA-1,4-GLUCANASE D"/>
    <property type="match status" value="1"/>
</dbReference>
<feature type="chain" id="PRO_5010522545" description="Auxiliary Activity family 9 catalytic domain-containing protein" evidence="7">
    <location>
        <begin position="18"/>
        <end position="269"/>
    </location>
</feature>
<evidence type="ECO:0000313" key="9">
    <source>
        <dbReference type="EMBL" id="APA05793.1"/>
    </source>
</evidence>
<evidence type="ECO:0000256" key="4">
    <source>
        <dbReference type="ARBA" id="ARBA00023157"/>
    </source>
</evidence>
<evidence type="ECO:0000256" key="7">
    <source>
        <dbReference type="SAM" id="SignalP"/>
    </source>
</evidence>
<dbReference type="PANTHER" id="PTHR33353">
    <property type="entry name" value="PUTATIVE (AFU_ORTHOLOGUE AFUA_1G12560)-RELATED"/>
    <property type="match status" value="1"/>
</dbReference>
<dbReference type="InterPro" id="IPR049892">
    <property type="entry name" value="AA9"/>
</dbReference>
<dbReference type="GO" id="GO:0005576">
    <property type="term" value="C:extracellular region"/>
    <property type="evidence" value="ECO:0007669"/>
    <property type="project" value="UniProtKB-SubCell"/>
</dbReference>
<dbReference type="Proteomes" id="UP000177798">
    <property type="component" value="Chromosome 1"/>
</dbReference>
<feature type="signal peptide" evidence="7">
    <location>
        <begin position="1"/>
        <end position="17"/>
    </location>
</feature>
<dbReference type="Gene3D" id="2.70.50.70">
    <property type="match status" value="1"/>
</dbReference>
<dbReference type="InterPro" id="IPR005103">
    <property type="entry name" value="AA9_LPMO"/>
</dbReference>
<keyword evidence="3" id="KW-0964">Secreted</keyword>
<evidence type="ECO:0000259" key="8">
    <source>
        <dbReference type="Pfam" id="PF03443"/>
    </source>
</evidence>
<accession>A0A1D9PU64</accession>
<gene>
    <name evidence="9" type="ORF">sscle_01g005630</name>
</gene>
<feature type="region of interest" description="Disordered" evidence="6">
    <location>
        <begin position="248"/>
        <end position="269"/>
    </location>
</feature>
<dbReference type="Pfam" id="PF03443">
    <property type="entry name" value="AA9"/>
    <property type="match status" value="1"/>
</dbReference>
<dbReference type="CDD" id="cd21175">
    <property type="entry name" value="LPMO_AA9"/>
    <property type="match status" value="1"/>
</dbReference>
<evidence type="ECO:0000256" key="3">
    <source>
        <dbReference type="ARBA" id="ARBA00022525"/>
    </source>
</evidence>
<evidence type="ECO:0000256" key="2">
    <source>
        <dbReference type="ARBA" id="ARBA00004613"/>
    </source>
</evidence>
<dbReference type="KEGG" id="ssl:SS1G_01838"/>
<name>A0A1D9PU64_SCLS1</name>
<dbReference type="OrthoDB" id="4849160at2759"/>
<keyword evidence="7" id="KW-0732">Signal</keyword>
<evidence type="ECO:0000313" key="10">
    <source>
        <dbReference type="Proteomes" id="UP000177798"/>
    </source>
</evidence>
<dbReference type="EMBL" id="CP017814">
    <property type="protein sequence ID" value="APA05793.1"/>
    <property type="molecule type" value="Genomic_DNA"/>
</dbReference>
<reference evidence="10" key="1">
    <citation type="journal article" date="2017" name="Genome Biol. Evol.">
        <title>The complete genome sequence of the phytopathogenic fungus Sclerotinia sclerotiorum reveals insights into the genome architecture of broad host range pathogens.</title>
        <authorList>
            <person name="Derbyshire M."/>
            <person name="Denton-Giles M."/>
            <person name="Hegedus D."/>
            <person name="Seifbarghy S."/>
            <person name="Rollins J."/>
            <person name="van Kan J."/>
            <person name="Seidl M.F."/>
            <person name="Faino L."/>
            <person name="Mbengue M."/>
            <person name="Navaud O."/>
            <person name="Raffaele S."/>
            <person name="Hammond-Kosack K."/>
            <person name="Heard S."/>
            <person name="Oliver R."/>
        </authorList>
    </citation>
    <scope>NUCLEOTIDE SEQUENCE [LARGE SCALE GENOMIC DNA]</scope>
    <source>
        <strain evidence="10">ATCC 18683 / 1980 / Ss-1</strain>
    </source>
</reference>
<feature type="domain" description="Auxiliary Activity family 9 catalytic" evidence="8">
    <location>
        <begin position="18"/>
        <end position="233"/>
    </location>
</feature>
<protein>
    <recommendedName>
        <fullName evidence="8">Auxiliary Activity family 9 catalytic domain-containing protein</fullName>
    </recommendedName>
</protein>
<evidence type="ECO:0000256" key="6">
    <source>
        <dbReference type="SAM" id="MobiDB-lite"/>
    </source>
</evidence>
<dbReference type="VEuPathDB" id="FungiDB:sscle_01g005630"/>
<dbReference type="RefSeq" id="XP_001597642.1">
    <property type="nucleotide sequence ID" value="XM_001597592.1"/>
</dbReference>
<organism evidence="9 10">
    <name type="scientific">Sclerotinia sclerotiorum (strain ATCC 18683 / 1980 / Ss-1)</name>
    <name type="common">White mold</name>
    <name type="synonym">Whetzelinia sclerotiorum</name>
    <dbReference type="NCBI Taxonomy" id="665079"/>
    <lineage>
        <taxon>Eukaryota</taxon>
        <taxon>Fungi</taxon>
        <taxon>Dikarya</taxon>
        <taxon>Ascomycota</taxon>
        <taxon>Pezizomycotina</taxon>
        <taxon>Leotiomycetes</taxon>
        <taxon>Helotiales</taxon>
        <taxon>Sclerotiniaceae</taxon>
        <taxon>Sclerotinia</taxon>
    </lineage>
</organism>
<keyword evidence="4" id="KW-1015">Disulfide bond</keyword>
<keyword evidence="5" id="KW-0325">Glycoprotein</keyword>
<comment type="cofactor">
    <cofactor evidence="1">
        <name>Cu(2+)</name>
        <dbReference type="ChEBI" id="CHEBI:29036"/>
    </cofactor>
</comment>
<evidence type="ECO:0000256" key="1">
    <source>
        <dbReference type="ARBA" id="ARBA00001973"/>
    </source>
</evidence>
<proteinExistence type="predicted"/>
<dbReference type="AlphaFoldDB" id="A0A1D9PU64"/>